<proteinExistence type="predicted"/>
<evidence type="ECO:0000313" key="1">
    <source>
        <dbReference type="EMBL" id="QIW89092.1"/>
    </source>
</evidence>
<dbReference type="RefSeq" id="YP_238541.1">
    <property type="nucleotide sequence ID" value="NC_007021.1"/>
</dbReference>
<name>A0A6H0X5G6_BPTWO</name>
<accession>A0A6H0X5G6</accession>
<dbReference type="Proteomes" id="UP000503318">
    <property type="component" value="Segment"/>
</dbReference>
<sequence length="126" mass="14819">MTYAKDKKWEDAKTFIKQQGMKDNWIEIVDYYRQIGGTHVAVFIALEKEKYMILEATTDNRVILVDKNNNIVLEDYNVVMESKKMFYYIEQPFKHKIDLNSSISSITYNNTDTLTMYNHKDGDTVG</sequence>
<gene>
    <name evidence="1" type="ORF">TwortDSMZ_092</name>
</gene>
<organism evidence="1 2">
    <name type="scientific">Staphylococcus phage Twort (strain DSM 17442 / HER 48)</name>
    <name type="common">Bacteriophage Twort</name>
    <dbReference type="NCBI Taxonomy" id="2908167"/>
    <lineage>
        <taxon>Viruses</taxon>
        <taxon>Duplodnaviria</taxon>
        <taxon>Heunggongvirae</taxon>
        <taxon>Uroviricota</taxon>
        <taxon>Caudoviricetes</taxon>
        <taxon>Herelleviridae</taxon>
        <taxon>Twortvirinae</taxon>
        <taxon>Twortvirus</taxon>
        <taxon>Twortvirus twort</taxon>
    </lineage>
</organism>
<dbReference type="KEGG" id="vg:5130315"/>
<protein>
    <submittedName>
        <fullName evidence="1">Uncharacterized protein</fullName>
    </submittedName>
</protein>
<organismHost>
    <name type="scientific">Twortvirus twort</name>
    <dbReference type="NCBI Taxonomy" id="55510"/>
</organismHost>
<dbReference type="EMBL" id="MT151386">
    <property type="protein sequence ID" value="QIW89092.1"/>
    <property type="molecule type" value="Genomic_DNA"/>
</dbReference>
<evidence type="ECO:0000313" key="2">
    <source>
        <dbReference type="Proteomes" id="UP000503318"/>
    </source>
</evidence>
<reference evidence="1 2" key="1">
    <citation type="submission" date="2020-03" db="EMBL/GenBank/DDBJ databases">
        <title>Variable regions in the genome of staphylococcal bacteriophage Twort.</title>
        <authorList>
            <person name="Glowacka-Rutkowska A."/>
            <person name="Gawor J."/>
            <person name="Lobocka M."/>
        </authorList>
    </citation>
    <scope>NUCLEOTIDE SEQUENCE [LARGE SCALE GENOMIC DNA]</scope>
</reference>
<dbReference type="OrthoDB" id="22544at10239"/>